<feature type="non-terminal residue" evidence="1">
    <location>
        <position position="1"/>
    </location>
</feature>
<dbReference type="Proteomes" id="UP000265520">
    <property type="component" value="Unassembled WGS sequence"/>
</dbReference>
<keyword evidence="2" id="KW-1185">Reference proteome</keyword>
<evidence type="ECO:0000313" key="1">
    <source>
        <dbReference type="EMBL" id="MCI96843.1"/>
    </source>
</evidence>
<dbReference type="EMBL" id="LXQA011425690">
    <property type="protein sequence ID" value="MCI96843.1"/>
    <property type="molecule type" value="Genomic_DNA"/>
</dbReference>
<accession>A0A392WAM0</accession>
<organism evidence="1 2">
    <name type="scientific">Trifolium medium</name>
    <dbReference type="NCBI Taxonomy" id="97028"/>
    <lineage>
        <taxon>Eukaryota</taxon>
        <taxon>Viridiplantae</taxon>
        <taxon>Streptophyta</taxon>
        <taxon>Embryophyta</taxon>
        <taxon>Tracheophyta</taxon>
        <taxon>Spermatophyta</taxon>
        <taxon>Magnoliopsida</taxon>
        <taxon>eudicotyledons</taxon>
        <taxon>Gunneridae</taxon>
        <taxon>Pentapetalae</taxon>
        <taxon>rosids</taxon>
        <taxon>fabids</taxon>
        <taxon>Fabales</taxon>
        <taxon>Fabaceae</taxon>
        <taxon>Papilionoideae</taxon>
        <taxon>50 kb inversion clade</taxon>
        <taxon>NPAAA clade</taxon>
        <taxon>Hologalegina</taxon>
        <taxon>IRL clade</taxon>
        <taxon>Trifolieae</taxon>
        <taxon>Trifolium</taxon>
    </lineage>
</organism>
<sequence length="10" mass="1134">PTVGEDDWLC</sequence>
<proteinExistence type="predicted"/>
<reference evidence="1 2" key="1">
    <citation type="journal article" date="2018" name="Front. Plant Sci.">
        <title>Red Clover (Trifolium pratense) and Zigzag Clover (T. medium) - A Picture of Genomic Similarities and Differences.</title>
        <authorList>
            <person name="Dluhosova J."/>
            <person name="Istvanek J."/>
            <person name="Nedelnik J."/>
            <person name="Repkova J."/>
        </authorList>
    </citation>
    <scope>NUCLEOTIDE SEQUENCE [LARGE SCALE GENOMIC DNA]</scope>
    <source>
        <strain evidence="2">cv. 10/8</strain>
        <tissue evidence="1">Leaf</tissue>
    </source>
</reference>
<evidence type="ECO:0000313" key="2">
    <source>
        <dbReference type="Proteomes" id="UP000265520"/>
    </source>
</evidence>
<name>A0A392WAM0_9FABA</name>
<protein>
    <submittedName>
        <fullName evidence="1">Uncharacterized protein</fullName>
    </submittedName>
</protein>
<comment type="caution">
    <text evidence="1">The sequence shown here is derived from an EMBL/GenBank/DDBJ whole genome shotgun (WGS) entry which is preliminary data.</text>
</comment>